<evidence type="ECO:0000256" key="1">
    <source>
        <dbReference type="ARBA" id="ARBA00008814"/>
    </source>
</evidence>
<sequence>MKKGFSKLFLVVLSICLLVGLNGCGNSDLKAEDKVQTRVIVDAAGNQVEVPMEVKKIGVVPIPWASVIYCIDNSSARLSAMNPSAMQAYKGHFLESMDPEYGNISTACIGSDLSINMEETAKNGVEVMIIWDYQEAEAAQLKEVGIAPIMIKNETIDELQTSMKIIGELLGKEERAQQFIDSYTKTYEYMKAKQEAVKTADKPRVLYLRDAQLKIQGNDNFMREALELAGADNVASQVKSNATMEEILAWDPEIIFLSNFDEFEPEDLYKNTIPGQDWSSISAVKNKKVYKTPLGIYRWDAPGVETPLMMKWMAQIIQPDIFNDEDVETELTAYYKDYFNYKLSAKDMALILSEDANKQSQ</sequence>
<dbReference type="SUPFAM" id="SSF53807">
    <property type="entry name" value="Helical backbone' metal receptor"/>
    <property type="match status" value="1"/>
</dbReference>
<dbReference type="Pfam" id="PF01497">
    <property type="entry name" value="Peripla_BP_2"/>
    <property type="match status" value="1"/>
</dbReference>
<dbReference type="PANTHER" id="PTHR30535">
    <property type="entry name" value="VITAMIN B12-BINDING PROTEIN"/>
    <property type="match status" value="1"/>
</dbReference>
<evidence type="ECO:0000313" key="4">
    <source>
        <dbReference type="EMBL" id="QIB70786.1"/>
    </source>
</evidence>
<dbReference type="GO" id="GO:0071281">
    <property type="term" value="P:cellular response to iron ion"/>
    <property type="evidence" value="ECO:0007669"/>
    <property type="project" value="TreeGrafter"/>
</dbReference>
<dbReference type="EMBL" id="CP048649">
    <property type="protein sequence ID" value="QIB70786.1"/>
    <property type="molecule type" value="Genomic_DNA"/>
</dbReference>
<evidence type="ECO:0000259" key="3">
    <source>
        <dbReference type="PROSITE" id="PS50983"/>
    </source>
</evidence>
<dbReference type="InterPro" id="IPR050902">
    <property type="entry name" value="ABC_Transporter_SBP"/>
</dbReference>
<reference evidence="4 5" key="1">
    <citation type="submission" date="2020-02" db="EMBL/GenBank/DDBJ databases">
        <authorList>
            <person name="Kim Y.B."/>
            <person name="Roh S.W."/>
        </authorList>
    </citation>
    <scope>NUCLEOTIDE SEQUENCE [LARGE SCALE GENOMIC DNA]</scope>
    <source>
        <strain evidence="4 5">DSM 103574</strain>
    </source>
</reference>
<feature type="domain" description="Fe/B12 periplasmic-binding" evidence="3">
    <location>
        <begin position="56"/>
        <end position="321"/>
    </location>
</feature>
<evidence type="ECO:0000256" key="2">
    <source>
        <dbReference type="SAM" id="SignalP"/>
    </source>
</evidence>
<organism evidence="4 5">
    <name type="scientific">Aminipila butyrica</name>
    <dbReference type="NCBI Taxonomy" id="433296"/>
    <lineage>
        <taxon>Bacteria</taxon>
        <taxon>Bacillati</taxon>
        <taxon>Bacillota</taxon>
        <taxon>Clostridia</taxon>
        <taxon>Peptostreptococcales</taxon>
        <taxon>Anaerovoracaceae</taxon>
        <taxon>Aminipila</taxon>
    </lineage>
</organism>
<feature type="signal peptide" evidence="2">
    <location>
        <begin position="1"/>
        <end position="25"/>
    </location>
</feature>
<keyword evidence="2" id="KW-0732">Signal</keyword>
<dbReference type="Proteomes" id="UP000466848">
    <property type="component" value="Chromosome"/>
</dbReference>
<dbReference type="Gene3D" id="3.40.50.1980">
    <property type="entry name" value="Nitrogenase molybdenum iron protein domain"/>
    <property type="match status" value="2"/>
</dbReference>
<keyword evidence="5" id="KW-1185">Reference proteome</keyword>
<comment type="similarity">
    <text evidence="1">Belongs to the bacterial solute-binding protein 8 family.</text>
</comment>
<dbReference type="PROSITE" id="PS50983">
    <property type="entry name" value="FE_B12_PBP"/>
    <property type="match status" value="1"/>
</dbReference>
<gene>
    <name evidence="4" type="ORF">Ami103574_13975</name>
</gene>
<protein>
    <submittedName>
        <fullName evidence="4">ABC transporter substrate-binding protein</fullName>
    </submittedName>
</protein>
<feature type="chain" id="PRO_5038579032" evidence="2">
    <location>
        <begin position="26"/>
        <end position="361"/>
    </location>
</feature>
<dbReference type="KEGG" id="abut:Ami103574_13975"/>
<name>A0A858C238_9FIRM</name>
<dbReference type="AlphaFoldDB" id="A0A858C238"/>
<dbReference type="PANTHER" id="PTHR30535:SF34">
    <property type="entry name" value="MOLYBDATE-BINDING PROTEIN MOLA"/>
    <property type="match status" value="1"/>
</dbReference>
<accession>A0A858C238</accession>
<dbReference type="InterPro" id="IPR002491">
    <property type="entry name" value="ABC_transptr_periplasmic_BD"/>
</dbReference>
<dbReference type="Gene3D" id="1.20.58.2180">
    <property type="match status" value="1"/>
</dbReference>
<evidence type="ECO:0000313" key="5">
    <source>
        <dbReference type="Proteomes" id="UP000466848"/>
    </source>
</evidence>
<proteinExistence type="inferred from homology"/>